<evidence type="ECO:0000256" key="3">
    <source>
        <dbReference type="ARBA" id="ARBA00023163"/>
    </source>
</evidence>
<dbReference type="Gene3D" id="2.170.150.80">
    <property type="entry name" value="NAC domain"/>
    <property type="match status" value="1"/>
</dbReference>
<keyword evidence="1" id="KW-0805">Transcription regulation</keyword>
<evidence type="ECO:0000256" key="2">
    <source>
        <dbReference type="ARBA" id="ARBA00023125"/>
    </source>
</evidence>
<feature type="region of interest" description="Disordered" evidence="5">
    <location>
        <begin position="263"/>
        <end position="284"/>
    </location>
</feature>
<dbReference type="STRING" id="4113.M1BW99"/>
<feature type="compositionally biased region" description="Low complexity" evidence="5">
    <location>
        <begin position="263"/>
        <end position="282"/>
    </location>
</feature>
<dbReference type="SUPFAM" id="SSF101941">
    <property type="entry name" value="NAC domain"/>
    <property type="match status" value="1"/>
</dbReference>
<sequence length="314" mass="36206">MEVEKINSIVTNNYYKKDEDEDEDEDDVVLPGFRFHPTDEELVGFYLRKKIEKKTIGLEIIKQIDIYKYDPWDLPKGSNNNGEKEWYFFCKRSRKYKNSLRPNRVTAGSGFWKATGIDRPIYSSGKCIGLKKSLVYYRGSAGKGTKTDWQMHEFRLPVENDKSTKHLHANFTIPQETETWTLCRILKRNVLYKKPIPDWKEVAKKQRNNSVMNKDVLSSTICSNNSIESSSNNSQIYISFSTASVVNQNTYTNTVTENKHQFVSQQSSGTSSQSTTVGAATSNSSTPLDFNEWLEHGNWDELKSIFEFSFDPLF</sequence>
<reference evidence="8" key="1">
    <citation type="journal article" date="2011" name="Nature">
        <title>Genome sequence and analysis of the tuber crop potato.</title>
        <authorList>
            <consortium name="The Potato Genome Sequencing Consortium"/>
        </authorList>
    </citation>
    <scope>NUCLEOTIDE SEQUENCE [LARGE SCALE GENOMIC DNA]</scope>
    <source>
        <strain evidence="8">cv. DM1-3 516 R44</strain>
    </source>
</reference>
<keyword evidence="3" id="KW-0804">Transcription</keyword>
<dbReference type="PaxDb" id="4113-PGSC0003DMT400054407"/>
<dbReference type="AlphaFoldDB" id="M1BW99"/>
<dbReference type="EnsemblPlants" id="PGSC0003DMT400054407">
    <property type="protein sequence ID" value="PGSC0003DMT400054407"/>
    <property type="gene ID" value="PGSC0003DMG400021119"/>
</dbReference>
<dbReference type="InterPro" id="IPR003441">
    <property type="entry name" value="NAC-dom"/>
</dbReference>
<dbReference type="Proteomes" id="UP000011115">
    <property type="component" value="Unassembled WGS sequence"/>
</dbReference>
<dbReference type="Gramene" id="PGSC0003DMT400054407">
    <property type="protein sequence ID" value="PGSC0003DMT400054407"/>
    <property type="gene ID" value="PGSC0003DMG400021119"/>
</dbReference>
<evidence type="ECO:0000313" key="7">
    <source>
        <dbReference type="EnsemblPlants" id="PGSC0003DMT400054407"/>
    </source>
</evidence>
<feature type="domain" description="NAC" evidence="6">
    <location>
        <begin position="29"/>
        <end position="188"/>
    </location>
</feature>
<accession>M1BW99</accession>
<evidence type="ECO:0000259" key="6">
    <source>
        <dbReference type="PROSITE" id="PS51005"/>
    </source>
</evidence>
<dbReference type="OMA" id="NEWLEHG"/>
<reference evidence="7" key="2">
    <citation type="submission" date="2015-06" db="UniProtKB">
        <authorList>
            <consortium name="EnsemblPlants"/>
        </authorList>
    </citation>
    <scope>IDENTIFICATION</scope>
    <source>
        <strain evidence="7">DM1-3 516 R44</strain>
    </source>
</reference>
<evidence type="ECO:0000256" key="4">
    <source>
        <dbReference type="ARBA" id="ARBA00023242"/>
    </source>
</evidence>
<protein>
    <submittedName>
        <fullName evidence="7">NAC domain-containing protein</fullName>
    </submittedName>
</protein>
<gene>
    <name evidence="7" type="primary">LOC102597234</name>
</gene>
<dbReference type="InterPro" id="IPR036093">
    <property type="entry name" value="NAC_dom_sf"/>
</dbReference>
<dbReference type="SMR" id="M1BW99"/>
<dbReference type="eggNOG" id="ENOG502QUH6">
    <property type="taxonomic scope" value="Eukaryota"/>
</dbReference>
<dbReference type="HOGENOM" id="CLU_035664_0_0_1"/>
<dbReference type="GO" id="GO:0006355">
    <property type="term" value="P:regulation of DNA-templated transcription"/>
    <property type="evidence" value="ECO:0007669"/>
    <property type="project" value="InterPro"/>
</dbReference>
<name>M1BW99_SOLTU</name>
<dbReference type="Pfam" id="PF02365">
    <property type="entry name" value="NAM"/>
    <property type="match status" value="1"/>
</dbReference>
<keyword evidence="4" id="KW-0539">Nucleus</keyword>
<dbReference type="PANTHER" id="PTHR31744">
    <property type="entry name" value="PROTEIN CUP-SHAPED COTYLEDON 2-RELATED"/>
    <property type="match status" value="1"/>
</dbReference>
<organism evidence="7 8">
    <name type="scientific">Solanum tuberosum</name>
    <name type="common">Potato</name>
    <dbReference type="NCBI Taxonomy" id="4113"/>
    <lineage>
        <taxon>Eukaryota</taxon>
        <taxon>Viridiplantae</taxon>
        <taxon>Streptophyta</taxon>
        <taxon>Embryophyta</taxon>
        <taxon>Tracheophyta</taxon>
        <taxon>Spermatophyta</taxon>
        <taxon>Magnoliopsida</taxon>
        <taxon>eudicotyledons</taxon>
        <taxon>Gunneridae</taxon>
        <taxon>Pentapetalae</taxon>
        <taxon>asterids</taxon>
        <taxon>lamiids</taxon>
        <taxon>Solanales</taxon>
        <taxon>Solanaceae</taxon>
        <taxon>Solanoideae</taxon>
        <taxon>Solaneae</taxon>
        <taxon>Solanum</taxon>
    </lineage>
</organism>
<evidence type="ECO:0000313" key="8">
    <source>
        <dbReference type="Proteomes" id="UP000011115"/>
    </source>
</evidence>
<evidence type="ECO:0000256" key="5">
    <source>
        <dbReference type="SAM" id="MobiDB-lite"/>
    </source>
</evidence>
<evidence type="ECO:0000256" key="1">
    <source>
        <dbReference type="ARBA" id="ARBA00023015"/>
    </source>
</evidence>
<dbReference type="GO" id="GO:0003677">
    <property type="term" value="F:DNA binding"/>
    <property type="evidence" value="ECO:0007669"/>
    <property type="project" value="UniProtKB-KW"/>
</dbReference>
<dbReference type="InParanoid" id="M1BW99"/>
<proteinExistence type="predicted"/>
<dbReference type="PANTHER" id="PTHR31744:SF176">
    <property type="entry name" value="NAC DOMAIN CONTAINING PROTEIN 42-RELATED"/>
    <property type="match status" value="1"/>
</dbReference>
<keyword evidence="8" id="KW-1185">Reference proteome</keyword>
<keyword evidence="2" id="KW-0238">DNA-binding</keyword>
<dbReference type="PROSITE" id="PS51005">
    <property type="entry name" value="NAC"/>
    <property type="match status" value="1"/>
</dbReference>